<dbReference type="InterPro" id="IPR010106">
    <property type="entry name" value="RpnA"/>
</dbReference>
<evidence type="ECO:0000256" key="1">
    <source>
        <dbReference type="SAM" id="Coils"/>
    </source>
</evidence>
<accession>H6QJE2</accession>
<proteinExistence type="predicted"/>
<protein>
    <recommendedName>
        <fullName evidence="4">Transposase and inactivated derivative</fullName>
    </recommendedName>
</protein>
<keyword evidence="1" id="KW-0175">Coiled coil</keyword>
<dbReference type="NCBIfam" id="TIGR01784">
    <property type="entry name" value="T_den_put_tspse"/>
    <property type="match status" value="1"/>
</dbReference>
<gene>
    <name evidence="2" type="ORF">RMB_05145</name>
</gene>
<feature type="coiled-coil region" evidence="1">
    <location>
        <begin position="145"/>
        <end position="172"/>
    </location>
</feature>
<dbReference type="EMBL" id="CP003319">
    <property type="protein sequence ID" value="AFB31792.1"/>
    <property type="molecule type" value="Genomic_DNA"/>
</dbReference>
<evidence type="ECO:0008006" key="4">
    <source>
        <dbReference type="Google" id="ProtNLM"/>
    </source>
</evidence>
<evidence type="ECO:0000313" key="2">
    <source>
        <dbReference type="EMBL" id="AFB31792.1"/>
    </source>
</evidence>
<dbReference type="PANTHER" id="PTHR41317">
    <property type="entry name" value="PD-(D_E)XK NUCLEASE FAMILY TRANSPOSASE"/>
    <property type="match status" value="1"/>
</dbReference>
<dbReference type="Pfam" id="PF12784">
    <property type="entry name" value="PDDEXK_2"/>
    <property type="match status" value="1"/>
</dbReference>
<name>H6QJE2_RICMA</name>
<organism evidence="2 3">
    <name type="scientific">Rickettsia massiliae str. AZT80</name>
    <dbReference type="NCBI Taxonomy" id="1105112"/>
    <lineage>
        <taxon>Bacteria</taxon>
        <taxon>Pseudomonadati</taxon>
        <taxon>Pseudomonadota</taxon>
        <taxon>Alphaproteobacteria</taxon>
        <taxon>Rickettsiales</taxon>
        <taxon>Rickettsiaceae</taxon>
        <taxon>Rickettsieae</taxon>
        <taxon>Rickettsia</taxon>
        <taxon>spotted fever group</taxon>
    </lineage>
</organism>
<dbReference type="AlphaFoldDB" id="H6QJE2"/>
<dbReference type="PANTHER" id="PTHR41317:SF1">
    <property type="entry name" value="PD-(D_E)XK NUCLEASE FAMILY TRANSPOSASE"/>
    <property type="match status" value="1"/>
</dbReference>
<reference evidence="3" key="1">
    <citation type="submission" date="2012-02" db="EMBL/GenBank/DDBJ databases">
        <title>Complete genome sequence of Rickettsia parkeri strain Portsmouth.</title>
        <authorList>
            <person name="Johnson S.L."/>
            <person name="Munk A.C."/>
            <person name="Han S."/>
            <person name="Bruce D.C."/>
            <person name="Dasch G.A."/>
        </authorList>
    </citation>
    <scope>NUCLEOTIDE SEQUENCE [LARGE SCALE GENOMIC DNA]</scope>
    <source>
        <strain evidence="3">AZT80 (RMB)</strain>
    </source>
</reference>
<dbReference type="KEGG" id="rmi:RMB_05145"/>
<sequence>MQVSKHPGFEKQAQLYAAKAYSRQITKEDEDHTKAVYAKLRGVIFLTIADFILLPDKKDWRSDHKLLDTKTYENDLQDFYFIFLELEKFNKELDQLENLQEKWAYFFKHAHESTLEEMENLIGHDFIIKKAFYALDQASWSEKELNTYEKMIKTEMDNLAIEEQKIMDAEAKGEARGKARQKISIAKKMLAKNKPLDKIIDFTGLTAKEIDQLK</sequence>
<dbReference type="HOGENOM" id="CLU_057504_1_1_5"/>
<dbReference type="Proteomes" id="UP000007999">
    <property type="component" value="Chromosome"/>
</dbReference>
<evidence type="ECO:0000313" key="3">
    <source>
        <dbReference type="Proteomes" id="UP000007999"/>
    </source>
</evidence>